<proteinExistence type="predicted"/>
<dbReference type="Proteomes" id="UP001157974">
    <property type="component" value="Unassembled WGS sequence"/>
</dbReference>
<organism evidence="2 3">
    <name type="scientific">Rhodosorus marinus</name>
    <dbReference type="NCBI Taxonomy" id="101924"/>
    <lineage>
        <taxon>Eukaryota</taxon>
        <taxon>Rhodophyta</taxon>
        <taxon>Stylonematophyceae</taxon>
        <taxon>Stylonematales</taxon>
        <taxon>Stylonemataceae</taxon>
        <taxon>Rhodosorus</taxon>
    </lineage>
</organism>
<evidence type="ECO:0000313" key="3">
    <source>
        <dbReference type="Proteomes" id="UP001157974"/>
    </source>
</evidence>
<dbReference type="AlphaFoldDB" id="A0AAV8UL91"/>
<feature type="region of interest" description="Disordered" evidence="1">
    <location>
        <begin position="1"/>
        <end position="36"/>
    </location>
</feature>
<gene>
    <name evidence="2" type="ORF">NDN08_004427</name>
</gene>
<keyword evidence="3" id="KW-1185">Reference proteome</keyword>
<evidence type="ECO:0000313" key="2">
    <source>
        <dbReference type="EMBL" id="KAJ8903319.1"/>
    </source>
</evidence>
<protein>
    <submittedName>
        <fullName evidence="2">Uncharacterized protein</fullName>
    </submittedName>
</protein>
<evidence type="ECO:0000256" key="1">
    <source>
        <dbReference type="SAM" id="MobiDB-lite"/>
    </source>
</evidence>
<reference evidence="2 3" key="1">
    <citation type="journal article" date="2023" name="Nat. Commun.">
        <title>Origin of minicircular mitochondrial genomes in red algae.</title>
        <authorList>
            <person name="Lee Y."/>
            <person name="Cho C.H."/>
            <person name="Lee Y.M."/>
            <person name="Park S.I."/>
            <person name="Yang J.H."/>
            <person name="West J.A."/>
            <person name="Bhattacharya D."/>
            <person name="Yoon H.S."/>
        </authorList>
    </citation>
    <scope>NUCLEOTIDE SEQUENCE [LARGE SCALE GENOMIC DNA]</scope>
    <source>
        <strain evidence="2 3">CCMP1338</strain>
        <tissue evidence="2">Whole cell</tissue>
    </source>
</reference>
<feature type="compositionally biased region" description="Polar residues" evidence="1">
    <location>
        <begin position="12"/>
        <end position="22"/>
    </location>
</feature>
<sequence>MAFASGGFDSSVRISTSRSYCSRRSDRNMPACRRNLQGGDKRKDLYKFYGEEELKKLLNLHESIKADSRDEEPKAKEMSLHDIIRGLAEDGSSRGEKQS</sequence>
<accession>A0AAV8UL91</accession>
<dbReference type="EMBL" id="JAMWBK010000007">
    <property type="protein sequence ID" value="KAJ8903319.1"/>
    <property type="molecule type" value="Genomic_DNA"/>
</dbReference>
<comment type="caution">
    <text evidence="2">The sequence shown here is derived from an EMBL/GenBank/DDBJ whole genome shotgun (WGS) entry which is preliminary data.</text>
</comment>
<name>A0AAV8UL91_9RHOD</name>